<feature type="domain" description="GOLD" evidence="2">
    <location>
        <begin position="93"/>
        <end position="241"/>
    </location>
</feature>
<evidence type="ECO:0000259" key="2">
    <source>
        <dbReference type="PROSITE" id="PS50866"/>
    </source>
</evidence>
<dbReference type="EMBL" id="CP141059">
    <property type="protein sequence ID" value="WQQ24654.1"/>
    <property type="molecule type" value="Genomic_DNA"/>
</dbReference>
<dbReference type="RefSeq" id="WP_322936327.1">
    <property type="nucleotide sequence ID" value="NZ_CP141059.1"/>
</dbReference>
<reference evidence="4" key="1">
    <citation type="submission" date="2023-12" db="EMBL/GenBank/DDBJ databases">
        <title>Novel species in genus Nocardioides.</title>
        <authorList>
            <person name="Zhou H."/>
        </authorList>
    </citation>
    <scope>NUCLEOTIDE SEQUENCE [LARGE SCALE GENOMIC DNA]</scope>
    <source>
        <strain evidence="4">HM61</strain>
    </source>
</reference>
<feature type="chain" id="PRO_5045269844" description="GOLD domain-containing protein" evidence="1">
    <location>
        <begin position="37"/>
        <end position="650"/>
    </location>
</feature>
<dbReference type="Proteomes" id="UP001327225">
    <property type="component" value="Chromosome"/>
</dbReference>
<keyword evidence="1" id="KW-0732">Signal</keyword>
<dbReference type="InterPro" id="IPR009038">
    <property type="entry name" value="GOLD_dom"/>
</dbReference>
<protein>
    <recommendedName>
        <fullName evidence="2">GOLD domain-containing protein</fullName>
    </recommendedName>
</protein>
<organism evidence="3 4">
    <name type="scientific">Nocardioides bizhenqiangii</name>
    <dbReference type="NCBI Taxonomy" id="3095076"/>
    <lineage>
        <taxon>Bacteria</taxon>
        <taxon>Bacillati</taxon>
        <taxon>Actinomycetota</taxon>
        <taxon>Actinomycetes</taxon>
        <taxon>Propionibacteriales</taxon>
        <taxon>Nocardioidaceae</taxon>
        <taxon>Nocardioides</taxon>
    </lineage>
</organism>
<proteinExistence type="predicted"/>
<dbReference type="PROSITE" id="PS50866">
    <property type="entry name" value="GOLD"/>
    <property type="match status" value="1"/>
</dbReference>
<evidence type="ECO:0000256" key="1">
    <source>
        <dbReference type="SAM" id="SignalP"/>
    </source>
</evidence>
<dbReference type="SUPFAM" id="SSF117074">
    <property type="entry name" value="Hypothetical protein PA1324"/>
    <property type="match status" value="1"/>
</dbReference>
<evidence type="ECO:0000313" key="4">
    <source>
        <dbReference type="Proteomes" id="UP001327225"/>
    </source>
</evidence>
<gene>
    <name evidence="3" type="ORF">SHK19_11800</name>
</gene>
<evidence type="ECO:0000313" key="3">
    <source>
        <dbReference type="EMBL" id="WQQ24654.1"/>
    </source>
</evidence>
<feature type="signal peptide" evidence="1">
    <location>
        <begin position="1"/>
        <end position="36"/>
    </location>
</feature>
<name>A0ABZ0ZJJ2_9ACTN</name>
<sequence>MTAMLRGVQTRRASISGVALVMALLLSLLVAAPAHAVNGTLSGTLTGPDGDLYDKGFKVEVFQADGDHWQLAASQTVWSGSVFAVSLPPGSYRACFSATVDAWAEEAGQRCWSDGYDVRGATDILITDGSTTTIDPSLPKEAKVVRGRIVGPGGVGIQAFVAPYRQLPNGTWEWRGGDQSDPADGTFALRDLDPGTYRFCLLDVPRDYVSECWEEVANLGDAQDVTLEPGNVSALHFRLARKAAISGTVTRPPGSTEPMSVIAYHLRFGQWAFAEAAGVAPDGSYRIGALQAEAYRVCVNGYDVIGTCWQQGSDPAQASDIVLTATQQRAGIDLAPGPAGFVSGTLPDVYLGAQGYPSVTAWRQVGDTWAGVGGGEAVQTGIGSDWTYEIGSLPSGTYVVCVEHSEPEFVTAFPRTCNGGSPSPQGGVPFEVVAGTTTSGIDIDTGQAGEIRGGVSGAPGRVRVDLYAPTGRLALSQWTGPNNRYRFGELPAGDYRVGFHRAVARTSLAAEWWHNRGDGLGHSGATPVPVDGDVVEGIRATLDEGGTIDGRLLGSAGEPVQGCTVQARARDRSLAVRTAISDVTGAFSIGGLSTASYVVLVPKACSGEPSGIFYDTGSPDGTTSRIRHADDVAVTRGQTADLGVDLHTSG</sequence>
<accession>A0ABZ0ZJJ2</accession>
<keyword evidence="4" id="KW-1185">Reference proteome</keyword>